<dbReference type="InterPro" id="IPR004864">
    <property type="entry name" value="LEA_2"/>
</dbReference>
<dbReference type="Proteomes" id="UP000030669">
    <property type="component" value="Unassembled WGS sequence"/>
</dbReference>
<dbReference type="GO" id="GO:0016020">
    <property type="term" value="C:membrane"/>
    <property type="evidence" value="ECO:0007669"/>
    <property type="project" value="UniProtKB-SubCell"/>
</dbReference>
<dbReference type="Gene3D" id="2.60.40.1820">
    <property type="match status" value="1"/>
</dbReference>
<accession>S7QGJ6</accession>
<dbReference type="EMBL" id="KB469298">
    <property type="protein sequence ID" value="EPQ58313.1"/>
    <property type="molecule type" value="Genomic_DNA"/>
</dbReference>
<evidence type="ECO:0000256" key="2">
    <source>
        <dbReference type="ARBA" id="ARBA00022692"/>
    </source>
</evidence>
<dbReference type="RefSeq" id="XP_007863528.1">
    <property type="nucleotide sequence ID" value="XM_007865337.1"/>
</dbReference>
<organism evidence="8 9">
    <name type="scientific">Gloeophyllum trabeum (strain ATCC 11539 / FP-39264 / Madison 617)</name>
    <name type="common">Brown rot fungus</name>
    <dbReference type="NCBI Taxonomy" id="670483"/>
    <lineage>
        <taxon>Eukaryota</taxon>
        <taxon>Fungi</taxon>
        <taxon>Dikarya</taxon>
        <taxon>Basidiomycota</taxon>
        <taxon>Agaricomycotina</taxon>
        <taxon>Agaricomycetes</taxon>
        <taxon>Gloeophyllales</taxon>
        <taxon>Gloeophyllaceae</taxon>
        <taxon>Gloeophyllum</taxon>
    </lineage>
</organism>
<dbReference type="eggNOG" id="ENOG502S1T1">
    <property type="taxonomic scope" value="Eukaryota"/>
</dbReference>
<evidence type="ECO:0000256" key="3">
    <source>
        <dbReference type="ARBA" id="ARBA00022989"/>
    </source>
</evidence>
<evidence type="ECO:0000313" key="8">
    <source>
        <dbReference type="EMBL" id="EPQ58313.1"/>
    </source>
</evidence>
<dbReference type="KEGG" id="gtr:GLOTRDRAFT_72623"/>
<feature type="domain" description="Late embryogenesis abundant protein LEA-2 subgroup" evidence="7">
    <location>
        <begin position="169"/>
        <end position="263"/>
    </location>
</feature>
<keyword evidence="3 6" id="KW-1133">Transmembrane helix</keyword>
<dbReference type="HOGENOM" id="CLU_061023_0_0_1"/>
<sequence>MATYNDPYARSYGGQTQPYSHDNFNPYENRAPHETYDQGAYGPYVGGYRDEPFRPPDQLQGRSKETSTFDEDDANGPKRRLTKTSRTIRALKYDDDNLWTRGGRGRCIGRFCCCSLLIALFLVVSIILSLLLWIRPPSIDILNVGAPTTGSEIQFTNDGTLNINLAVNITVNNPNYFSVDFKQIKAQIFYPINNTAIGGGQENNIVFDAGKTTNFTFPFTIAYKASDDPTQAVLSDIAQKCGFGGGAKSNLVVDYKLTLGLRTLAVTVSPIISNQFSFACPLSQSDIEQILKNGGISGLPGLSGLVTGH</sequence>
<feature type="region of interest" description="Disordered" evidence="5">
    <location>
        <begin position="1"/>
        <end position="81"/>
    </location>
</feature>
<dbReference type="GO" id="GO:0098542">
    <property type="term" value="P:defense response to other organism"/>
    <property type="evidence" value="ECO:0007669"/>
    <property type="project" value="InterPro"/>
</dbReference>
<dbReference type="AlphaFoldDB" id="S7QGJ6"/>
<evidence type="ECO:0000256" key="4">
    <source>
        <dbReference type="ARBA" id="ARBA00023136"/>
    </source>
</evidence>
<dbReference type="GeneID" id="19308288"/>
<protein>
    <recommendedName>
        <fullName evidence="7">Late embryogenesis abundant protein LEA-2 subgroup domain-containing protein</fullName>
    </recommendedName>
</protein>
<feature type="compositionally biased region" description="Polar residues" evidence="5">
    <location>
        <begin position="13"/>
        <end position="23"/>
    </location>
</feature>
<reference evidence="8 9" key="1">
    <citation type="journal article" date="2012" name="Science">
        <title>The Paleozoic origin of enzymatic lignin decomposition reconstructed from 31 fungal genomes.</title>
        <authorList>
            <person name="Floudas D."/>
            <person name="Binder M."/>
            <person name="Riley R."/>
            <person name="Barry K."/>
            <person name="Blanchette R.A."/>
            <person name="Henrissat B."/>
            <person name="Martinez A.T."/>
            <person name="Otillar R."/>
            <person name="Spatafora J.W."/>
            <person name="Yadav J.S."/>
            <person name="Aerts A."/>
            <person name="Benoit I."/>
            <person name="Boyd A."/>
            <person name="Carlson A."/>
            <person name="Copeland A."/>
            <person name="Coutinho P.M."/>
            <person name="de Vries R.P."/>
            <person name="Ferreira P."/>
            <person name="Findley K."/>
            <person name="Foster B."/>
            <person name="Gaskell J."/>
            <person name="Glotzer D."/>
            <person name="Gorecki P."/>
            <person name="Heitman J."/>
            <person name="Hesse C."/>
            <person name="Hori C."/>
            <person name="Igarashi K."/>
            <person name="Jurgens J.A."/>
            <person name="Kallen N."/>
            <person name="Kersten P."/>
            <person name="Kohler A."/>
            <person name="Kuees U."/>
            <person name="Kumar T.K.A."/>
            <person name="Kuo A."/>
            <person name="LaButti K."/>
            <person name="Larrondo L.F."/>
            <person name="Lindquist E."/>
            <person name="Ling A."/>
            <person name="Lombard V."/>
            <person name="Lucas S."/>
            <person name="Lundell T."/>
            <person name="Martin R."/>
            <person name="McLaughlin D.J."/>
            <person name="Morgenstern I."/>
            <person name="Morin E."/>
            <person name="Murat C."/>
            <person name="Nagy L.G."/>
            <person name="Nolan M."/>
            <person name="Ohm R.A."/>
            <person name="Patyshakuliyeva A."/>
            <person name="Rokas A."/>
            <person name="Ruiz-Duenas F.J."/>
            <person name="Sabat G."/>
            <person name="Salamov A."/>
            <person name="Samejima M."/>
            <person name="Schmutz J."/>
            <person name="Slot J.C."/>
            <person name="St John F."/>
            <person name="Stenlid J."/>
            <person name="Sun H."/>
            <person name="Sun S."/>
            <person name="Syed K."/>
            <person name="Tsang A."/>
            <person name="Wiebenga A."/>
            <person name="Young D."/>
            <person name="Pisabarro A."/>
            <person name="Eastwood D.C."/>
            <person name="Martin F."/>
            <person name="Cullen D."/>
            <person name="Grigoriev I.V."/>
            <person name="Hibbett D.S."/>
        </authorList>
    </citation>
    <scope>NUCLEOTIDE SEQUENCE [LARGE SCALE GENOMIC DNA]</scope>
    <source>
        <strain evidence="8 9">ATCC 11539</strain>
    </source>
</reference>
<keyword evidence="4 6" id="KW-0472">Membrane</keyword>
<evidence type="ECO:0000313" key="9">
    <source>
        <dbReference type="Proteomes" id="UP000030669"/>
    </source>
</evidence>
<name>S7QGJ6_GLOTA</name>
<dbReference type="OrthoDB" id="20273at2759"/>
<dbReference type="PANTHER" id="PTHR31234">
    <property type="entry name" value="LATE EMBRYOGENESIS ABUNDANT (LEA) HYDROXYPROLINE-RICH GLYCOPROTEIN FAMILY"/>
    <property type="match status" value="1"/>
</dbReference>
<evidence type="ECO:0000256" key="1">
    <source>
        <dbReference type="ARBA" id="ARBA00004167"/>
    </source>
</evidence>
<proteinExistence type="predicted"/>
<evidence type="ECO:0000259" key="7">
    <source>
        <dbReference type="Pfam" id="PF03168"/>
    </source>
</evidence>
<keyword evidence="9" id="KW-1185">Reference proteome</keyword>
<dbReference type="Pfam" id="PF03168">
    <property type="entry name" value="LEA_2"/>
    <property type="match status" value="1"/>
</dbReference>
<feature type="transmembrane region" description="Helical" evidence="6">
    <location>
        <begin position="111"/>
        <end position="134"/>
    </location>
</feature>
<dbReference type="SUPFAM" id="SSF117070">
    <property type="entry name" value="LEA14-like"/>
    <property type="match status" value="1"/>
</dbReference>
<dbReference type="OMA" id="DAPFNPY"/>
<dbReference type="PANTHER" id="PTHR31234:SF2">
    <property type="entry name" value="OS05G0199100 PROTEIN"/>
    <property type="match status" value="1"/>
</dbReference>
<dbReference type="InterPro" id="IPR044839">
    <property type="entry name" value="NDR1-like"/>
</dbReference>
<comment type="subcellular location">
    <subcellularLocation>
        <location evidence="1">Membrane</location>
        <topology evidence="1">Single-pass membrane protein</topology>
    </subcellularLocation>
</comment>
<evidence type="ECO:0000256" key="5">
    <source>
        <dbReference type="SAM" id="MobiDB-lite"/>
    </source>
</evidence>
<keyword evidence="2 6" id="KW-0812">Transmembrane</keyword>
<gene>
    <name evidence="8" type="ORF">GLOTRDRAFT_72623</name>
</gene>
<evidence type="ECO:0000256" key="6">
    <source>
        <dbReference type="SAM" id="Phobius"/>
    </source>
</evidence>